<feature type="domain" description="DUF1279" evidence="8">
    <location>
        <begin position="86"/>
        <end position="172"/>
    </location>
</feature>
<dbReference type="OMA" id="HTWAVRE"/>
<keyword evidence="5 7" id="KW-0472">Membrane</keyword>
<name>A0A8C4QQD7_EPTBU</name>
<proteinExistence type="predicted"/>
<reference evidence="9" key="2">
    <citation type="submission" date="2025-09" db="UniProtKB">
        <authorList>
            <consortium name="Ensembl"/>
        </authorList>
    </citation>
    <scope>IDENTIFICATION</scope>
</reference>
<sequence length="290" mass="33461">MWFLRAHRLLLSPVSISTRLSHRTTLVLPLRPRRHTTRRILRGSSWNVTLACGVAQDARDSGKVEVQSDQVEEKDPLHDPSLSIFQRFHKTFKQYGIVMAWVHCFTSAIWFGTFYYAAAKGVSIVPILQEVRVPTWMVDYLRESQGGNVVSAYVLYKIMTPARYVVTLGGTSLSVKALRHYGYLKTPPSPKVKEFLQEKMDETREKISERMQGTREKLSDKVQDTREKLSDKVQDTREKLSDKVQDTREKLSDKVQDTREKLSDKVQDAREKISGKMQDTKSCVPLRRKD</sequence>
<evidence type="ECO:0000256" key="1">
    <source>
        <dbReference type="ARBA" id="ARBA00004167"/>
    </source>
</evidence>
<evidence type="ECO:0000256" key="4">
    <source>
        <dbReference type="ARBA" id="ARBA00023054"/>
    </source>
</evidence>
<evidence type="ECO:0000256" key="7">
    <source>
        <dbReference type="SAM" id="Phobius"/>
    </source>
</evidence>
<dbReference type="GO" id="GO:0005739">
    <property type="term" value="C:mitochondrion"/>
    <property type="evidence" value="ECO:0007669"/>
    <property type="project" value="TreeGrafter"/>
</dbReference>
<evidence type="ECO:0000313" key="10">
    <source>
        <dbReference type="Proteomes" id="UP000694388"/>
    </source>
</evidence>
<keyword evidence="3 7" id="KW-1133">Transmembrane helix</keyword>
<dbReference type="InterPro" id="IPR009688">
    <property type="entry name" value="FAM210A/B-like_dom"/>
</dbReference>
<dbReference type="Pfam" id="PF06916">
    <property type="entry name" value="FAM210A-B_dom"/>
    <property type="match status" value="1"/>
</dbReference>
<feature type="region of interest" description="Disordered" evidence="6">
    <location>
        <begin position="206"/>
        <end position="290"/>
    </location>
</feature>
<dbReference type="GO" id="GO:0016020">
    <property type="term" value="C:membrane"/>
    <property type="evidence" value="ECO:0007669"/>
    <property type="project" value="UniProtKB-SubCell"/>
</dbReference>
<comment type="subcellular location">
    <subcellularLocation>
        <location evidence="1">Membrane</location>
        <topology evidence="1">Single-pass membrane protein</topology>
    </subcellularLocation>
</comment>
<dbReference type="GeneTree" id="ENSGT00940000156554"/>
<dbReference type="Gene3D" id="1.20.120.20">
    <property type="entry name" value="Apolipoprotein"/>
    <property type="match status" value="1"/>
</dbReference>
<feature type="compositionally biased region" description="Basic and acidic residues" evidence="6">
    <location>
        <begin position="206"/>
        <end position="274"/>
    </location>
</feature>
<evidence type="ECO:0000313" key="9">
    <source>
        <dbReference type="Ensembl" id="ENSEBUP00000018985.1"/>
    </source>
</evidence>
<keyword evidence="2 7" id="KW-0812">Transmembrane</keyword>
<dbReference type="Ensembl" id="ENSEBUT00000019561.1">
    <property type="protein sequence ID" value="ENSEBUP00000018985.1"/>
    <property type="gene ID" value="ENSEBUG00000011841.1"/>
</dbReference>
<dbReference type="PANTHER" id="PTHR21377:SF1">
    <property type="entry name" value="PROTEIN FAM210A"/>
    <property type="match status" value="1"/>
</dbReference>
<feature type="transmembrane region" description="Helical" evidence="7">
    <location>
        <begin position="95"/>
        <end position="118"/>
    </location>
</feature>
<evidence type="ECO:0000256" key="5">
    <source>
        <dbReference type="ARBA" id="ARBA00023136"/>
    </source>
</evidence>
<reference evidence="9" key="1">
    <citation type="submission" date="2025-08" db="UniProtKB">
        <authorList>
            <consortium name="Ensembl"/>
        </authorList>
    </citation>
    <scope>IDENTIFICATION</scope>
</reference>
<dbReference type="InterPro" id="IPR045866">
    <property type="entry name" value="FAM210A/B-like"/>
</dbReference>
<keyword evidence="10" id="KW-1185">Reference proteome</keyword>
<organism evidence="9 10">
    <name type="scientific">Eptatretus burgeri</name>
    <name type="common">Inshore hagfish</name>
    <dbReference type="NCBI Taxonomy" id="7764"/>
    <lineage>
        <taxon>Eukaryota</taxon>
        <taxon>Metazoa</taxon>
        <taxon>Chordata</taxon>
        <taxon>Craniata</taxon>
        <taxon>Vertebrata</taxon>
        <taxon>Cyclostomata</taxon>
        <taxon>Myxini</taxon>
        <taxon>Myxiniformes</taxon>
        <taxon>Myxinidae</taxon>
        <taxon>Eptatretinae</taxon>
        <taxon>Eptatretus</taxon>
    </lineage>
</organism>
<keyword evidence="4" id="KW-0175">Coiled coil</keyword>
<dbReference type="Proteomes" id="UP000694388">
    <property type="component" value="Unplaced"/>
</dbReference>
<evidence type="ECO:0000256" key="2">
    <source>
        <dbReference type="ARBA" id="ARBA00022692"/>
    </source>
</evidence>
<evidence type="ECO:0000256" key="6">
    <source>
        <dbReference type="SAM" id="MobiDB-lite"/>
    </source>
</evidence>
<evidence type="ECO:0000259" key="8">
    <source>
        <dbReference type="Pfam" id="PF06916"/>
    </source>
</evidence>
<dbReference type="AlphaFoldDB" id="A0A8C4QQD7"/>
<dbReference type="SUPFAM" id="SSF58113">
    <property type="entry name" value="Apolipoprotein A-I"/>
    <property type="match status" value="1"/>
</dbReference>
<protein>
    <submittedName>
        <fullName evidence="9">Family with sequence similarity 210 member Ab</fullName>
    </submittedName>
</protein>
<dbReference type="PANTHER" id="PTHR21377">
    <property type="entry name" value="PROTEIN FAM210B, MITOCHONDRIAL"/>
    <property type="match status" value="1"/>
</dbReference>
<accession>A0A8C4QQD7</accession>
<evidence type="ECO:0000256" key="3">
    <source>
        <dbReference type="ARBA" id="ARBA00022989"/>
    </source>
</evidence>